<evidence type="ECO:0000259" key="8">
    <source>
        <dbReference type="PROSITE" id="PS51296"/>
    </source>
</evidence>
<keyword evidence="3" id="KW-0479">Metal-binding</keyword>
<dbReference type="SUPFAM" id="SSF50022">
    <property type="entry name" value="ISP domain"/>
    <property type="match status" value="1"/>
</dbReference>
<dbReference type="HOGENOM" id="CLU_026244_3_2_6"/>
<dbReference type="GO" id="GO:0051537">
    <property type="term" value="F:2 iron, 2 sulfur cluster binding"/>
    <property type="evidence" value="ECO:0007669"/>
    <property type="project" value="UniProtKB-KW"/>
</dbReference>
<dbReference type="GO" id="GO:0005506">
    <property type="term" value="F:iron ion binding"/>
    <property type="evidence" value="ECO:0007669"/>
    <property type="project" value="InterPro"/>
</dbReference>
<keyword evidence="5" id="KW-0408">Iron</keyword>
<keyword evidence="7" id="KW-0520">NAD</keyword>
<evidence type="ECO:0000256" key="6">
    <source>
        <dbReference type="ARBA" id="ARBA00023014"/>
    </source>
</evidence>
<organism evidence="9 10">
    <name type="scientific">Luminiphilus syltensis NOR5-1B</name>
    <dbReference type="NCBI Taxonomy" id="565045"/>
    <lineage>
        <taxon>Bacteria</taxon>
        <taxon>Pseudomonadati</taxon>
        <taxon>Pseudomonadota</taxon>
        <taxon>Gammaproteobacteria</taxon>
        <taxon>Cellvibrionales</taxon>
        <taxon>Halieaceae</taxon>
        <taxon>Luminiphilus</taxon>
    </lineage>
</organism>
<dbReference type="Gene3D" id="2.102.10.10">
    <property type="entry name" value="Rieske [2Fe-2S] iron-sulphur domain"/>
    <property type="match status" value="1"/>
</dbReference>
<evidence type="ECO:0000256" key="7">
    <source>
        <dbReference type="ARBA" id="ARBA00023027"/>
    </source>
</evidence>
<evidence type="ECO:0000256" key="3">
    <source>
        <dbReference type="ARBA" id="ARBA00022723"/>
    </source>
</evidence>
<dbReference type="SUPFAM" id="SSF55961">
    <property type="entry name" value="Bet v1-like"/>
    <property type="match status" value="1"/>
</dbReference>
<dbReference type="InterPro" id="IPR015879">
    <property type="entry name" value="Ring_hydroxy_dOase_asu_C_dom"/>
</dbReference>
<evidence type="ECO:0000256" key="2">
    <source>
        <dbReference type="ARBA" id="ARBA00022714"/>
    </source>
</evidence>
<dbReference type="PANTHER" id="PTHR43756:SF5">
    <property type="entry name" value="CHOLINE MONOOXYGENASE, CHLOROPLASTIC"/>
    <property type="match status" value="1"/>
</dbReference>
<dbReference type="eggNOG" id="COG4638">
    <property type="taxonomic scope" value="Bacteria"/>
</dbReference>
<evidence type="ECO:0000256" key="4">
    <source>
        <dbReference type="ARBA" id="ARBA00023002"/>
    </source>
</evidence>
<keyword evidence="6" id="KW-0411">Iron-sulfur</keyword>
<dbReference type="PROSITE" id="PS51296">
    <property type="entry name" value="RIESKE"/>
    <property type="match status" value="1"/>
</dbReference>
<dbReference type="AlphaFoldDB" id="B8KSN8"/>
<comment type="cofactor">
    <cofactor evidence="1">
        <name>Fe cation</name>
        <dbReference type="ChEBI" id="CHEBI:24875"/>
    </cofactor>
</comment>
<dbReference type="PROSITE" id="PS00570">
    <property type="entry name" value="RING_HYDROXYL_ALPHA"/>
    <property type="match status" value="1"/>
</dbReference>
<dbReference type="STRING" id="565045.NOR51B_2899"/>
<keyword evidence="10" id="KW-1185">Reference proteome</keyword>
<dbReference type="Gene3D" id="3.90.380.10">
    <property type="entry name" value="Naphthalene 1,2-dioxygenase Alpha Subunit, Chain A, domain 1"/>
    <property type="match status" value="2"/>
</dbReference>
<evidence type="ECO:0000256" key="1">
    <source>
        <dbReference type="ARBA" id="ARBA00001962"/>
    </source>
</evidence>
<dbReference type="Pfam" id="PF00355">
    <property type="entry name" value="Rieske"/>
    <property type="match status" value="1"/>
</dbReference>
<dbReference type="EMBL" id="DS999411">
    <property type="protein sequence ID" value="EED36946.1"/>
    <property type="molecule type" value="Genomic_DNA"/>
</dbReference>
<dbReference type="InterPro" id="IPR036922">
    <property type="entry name" value="Rieske_2Fe-2S_sf"/>
</dbReference>
<dbReference type="PANTHER" id="PTHR43756">
    <property type="entry name" value="CHOLINE MONOOXYGENASE, CHLOROPLASTIC"/>
    <property type="match status" value="1"/>
</dbReference>
<dbReference type="Proteomes" id="UP000004699">
    <property type="component" value="Unassembled WGS sequence"/>
</dbReference>
<gene>
    <name evidence="9" type="ORF">NOR51B_2899</name>
</gene>
<keyword evidence="4" id="KW-0560">Oxidoreductase</keyword>
<reference evidence="10" key="1">
    <citation type="journal article" date="2013" name="BMC Microbiol.">
        <title>Taxonomy and evolution of bacteriochlorophyll a-containing members of the OM60/NOR5 clade of marine gammaproteobacteria: description of Luminiphilus syltensis gen. nov., sp. nov., reclassification of Haliea rubra as Pseudohaliea rubra gen. nov., comb. nov., and emendation of Chromatocurvus halotolerans.</title>
        <authorList>
            <person name="Spring S."/>
            <person name="Riedel T."/>
            <person name="Sproer C."/>
            <person name="Yan S."/>
            <person name="Harder J."/>
            <person name="Fuchs B.M."/>
        </authorList>
    </citation>
    <scope>NUCLEOTIDE SEQUENCE [LARGE SCALE GENOMIC DNA]</scope>
    <source>
        <strain evidence="10">NOR51-B</strain>
    </source>
</reference>
<protein>
    <submittedName>
        <fullName evidence="9">Rieske (2Fe-2S) domain protein</fullName>
    </submittedName>
</protein>
<proteinExistence type="predicted"/>
<evidence type="ECO:0000313" key="10">
    <source>
        <dbReference type="Proteomes" id="UP000004699"/>
    </source>
</evidence>
<dbReference type="GO" id="GO:0016491">
    <property type="term" value="F:oxidoreductase activity"/>
    <property type="evidence" value="ECO:0007669"/>
    <property type="project" value="UniProtKB-KW"/>
</dbReference>
<dbReference type="PRINTS" id="PR00090">
    <property type="entry name" value="RNGDIOXGNASE"/>
</dbReference>
<evidence type="ECO:0000313" key="9">
    <source>
        <dbReference type="EMBL" id="EED36946.1"/>
    </source>
</evidence>
<keyword evidence="2" id="KW-0001">2Fe-2S</keyword>
<dbReference type="InterPro" id="IPR001663">
    <property type="entry name" value="Rng_hydr_dOase-A"/>
</dbReference>
<dbReference type="CDD" id="cd03469">
    <property type="entry name" value="Rieske_RO_Alpha_N"/>
    <property type="match status" value="1"/>
</dbReference>
<dbReference type="Pfam" id="PF00848">
    <property type="entry name" value="Ring_hydroxyl_A"/>
    <property type="match status" value="1"/>
</dbReference>
<dbReference type="InterPro" id="IPR017941">
    <property type="entry name" value="Rieske_2Fe-2S"/>
</dbReference>
<dbReference type="InterPro" id="IPR015881">
    <property type="entry name" value="ARHD_Rieske_2Fe_2S"/>
</dbReference>
<evidence type="ECO:0000256" key="5">
    <source>
        <dbReference type="ARBA" id="ARBA00023004"/>
    </source>
</evidence>
<accession>B8KSN8</accession>
<dbReference type="CDD" id="cd08887">
    <property type="entry name" value="RHO_alpha_C_3"/>
    <property type="match status" value="1"/>
</dbReference>
<name>B8KSN8_9GAMM</name>
<feature type="domain" description="Rieske" evidence="8">
    <location>
        <begin position="26"/>
        <end position="134"/>
    </location>
</feature>
<sequence length="362" mass="40988">MRVDSSQYTDPAFYEKEVAAIFKKLPVMVAVSHEIPETGDFLTRDYQGVPLLITRQADGSAKVLMNVCTHRGMTLTQAESGNKRVFTCPYHAWSFSGDGTLRGVAEAPKFGEDCRGDRDLVEFPSHEEGGLLFAVLDPDSTVDIRSYLGGMMDDVVQKGFKDWSYVGNRVIHGANWKIAYDGYLEGYHFKAAHPETIEPRTFSNIMEFDAHGPHVFIGFPQKGILKHKDTPEEDLWKFENDGYDYIRLFFPNVSIFVAPEITQVAQLIPGPTVDQNTTILHFLHPEPPADEAEAQARVEMVDWLRDVVDKEDYQLGLQVQRGLQAGHQKDVIFGRNERANQYVHKWIKYYVNGDESAPEPTL</sequence>